<keyword evidence="1" id="KW-0805">Transcription regulation</keyword>
<accession>A0A6I4MB30</accession>
<dbReference type="InterPro" id="IPR001647">
    <property type="entry name" value="HTH_TetR"/>
</dbReference>
<evidence type="ECO:0000313" key="6">
    <source>
        <dbReference type="EMBL" id="MWA02992.1"/>
    </source>
</evidence>
<dbReference type="PANTHER" id="PTHR30055">
    <property type="entry name" value="HTH-TYPE TRANSCRIPTIONAL REGULATOR RUTR"/>
    <property type="match status" value="1"/>
</dbReference>
<dbReference type="SUPFAM" id="SSF48498">
    <property type="entry name" value="Tetracyclin repressor-like, C-terminal domain"/>
    <property type="match status" value="1"/>
</dbReference>
<dbReference type="AlphaFoldDB" id="A0A6I4MB30"/>
<evidence type="ECO:0000256" key="4">
    <source>
        <dbReference type="PROSITE-ProRule" id="PRU00335"/>
    </source>
</evidence>
<keyword evidence="2 4" id="KW-0238">DNA-binding</keyword>
<dbReference type="InterPro" id="IPR050109">
    <property type="entry name" value="HTH-type_TetR-like_transc_reg"/>
</dbReference>
<feature type="DNA-binding region" description="H-T-H motif" evidence="4">
    <location>
        <begin position="40"/>
        <end position="59"/>
    </location>
</feature>
<sequence length="208" mass="22483">MDPVTHPRNPAGRPRDPDVDRRIAAAAVELFGRDGWASFSIEAVARRAGVGKASVYLRWKSKEALLAEALTMRLGPISDVDTGTVRGDLVQLVRQLLQQYVGEHGGAVIRLGLEARDIPELAERYDSLARQQILAARAIVHRGIDRGELPASTSVTFLLDALCGGAMNHALTTPPALRAALPETVDDYAERFVDFVLVGVLVDAPAEQ</sequence>
<evidence type="ECO:0000259" key="5">
    <source>
        <dbReference type="PROSITE" id="PS50977"/>
    </source>
</evidence>
<proteinExistence type="predicted"/>
<dbReference type="Proteomes" id="UP000462055">
    <property type="component" value="Unassembled WGS sequence"/>
</dbReference>
<dbReference type="SUPFAM" id="SSF46689">
    <property type="entry name" value="Homeodomain-like"/>
    <property type="match status" value="1"/>
</dbReference>
<organism evidence="6 7">
    <name type="scientific">Actinomadura physcomitrii</name>
    <dbReference type="NCBI Taxonomy" id="2650748"/>
    <lineage>
        <taxon>Bacteria</taxon>
        <taxon>Bacillati</taxon>
        <taxon>Actinomycetota</taxon>
        <taxon>Actinomycetes</taxon>
        <taxon>Streptosporangiales</taxon>
        <taxon>Thermomonosporaceae</taxon>
        <taxon>Actinomadura</taxon>
    </lineage>
</organism>
<gene>
    <name evidence="6" type="ORF">F8568_021955</name>
</gene>
<dbReference type="InterPro" id="IPR036271">
    <property type="entry name" value="Tet_transcr_reg_TetR-rel_C_sf"/>
</dbReference>
<evidence type="ECO:0000256" key="3">
    <source>
        <dbReference type="ARBA" id="ARBA00023163"/>
    </source>
</evidence>
<name>A0A6I4MB30_9ACTN</name>
<dbReference type="InterPro" id="IPR011075">
    <property type="entry name" value="TetR_C"/>
</dbReference>
<comment type="caution">
    <text evidence="6">The sequence shown here is derived from an EMBL/GenBank/DDBJ whole genome shotgun (WGS) entry which is preliminary data.</text>
</comment>
<evidence type="ECO:0000256" key="1">
    <source>
        <dbReference type="ARBA" id="ARBA00023015"/>
    </source>
</evidence>
<dbReference type="GO" id="GO:0003700">
    <property type="term" value="F:DNA-binding transcription factor activity"/>
    <property type="evidence" value="ECO:0007669"/>
    <property type="project" value="TreeGrafter"/>
</dbReference>
<keyword evidence="7" id="KW-1185">Reference proteome</keyword>
<evidence type="ECO:0000313" key="7">
    <source>
        <dbReference type="Proteomes" id="UP000462055"/>
    </source>
</evidence>
<feature type="domain" description="HTH tetR-type" evidence="5">
    <location>
        <begin position="17"/>
        <end position="77"/>
    </location>
</feature>
<dbReference type="Gene3D" id="1.10.357.10">
    <property type="entry name" value="Tetracycline Repressor, domain 2"/>
    <property type="match status" value="1"/>
</dbReference>
<reference evidence="6" key="1">
    <citation type="submission" date="2019-12" db="EMBL/GenBank/DDBJ databases">
        <title>Actinomadura physcomitrii sp. nov., a novel actinomycete isolated from moss [Physcomitrium sphaericum (Ludw) Fuernr].</title>
        <authorList>
            <person name="Zhuang X."/>
        </authorList>
    </citation>
    <scope>NUCLEOTIDE SEQUENCE [LARGE SCALE GENOMIC DNA]</scope>
    <source>
        <strain evidence="6">LD22</strain>
    </source>
</reference>
<dbReference type="EMBL" id="WBMS02000017">
    <property type="protein sequence ID" value="MWA02992.1"/>
    <property type="molecule type" value="Genomic_DNA"/>
</dbReference>
<evidence type="ECO:0000256" key="2">
    <source>
        <dbReference type="ARBA" id="ARBA00023125"/>
    </source>
</evidence>
<protein>
    <submittedName>
        <fullName evidence="6">TetR family transcriptional regulator</fullName>
    </submittedName>
</protein>
<dbReference type="InterPro" id="IPR009057">
    <property type="entry name" value="Homeodomain-like_sf"/>
</dbReference>
<dbReference type="PROSITE" id="PS50977">
    <property type="entry name" value="HTH_TETR_2"/>
    <property type="match status" value="1"/>
</dbReference>
<dbReference type="Pfam" id="PF16859">
    <property type="entry name" value="TetR_C_11"/>
    <property type="match status" value="1"/>
</dbReference>
<dbReference type="PRINTS" id="PR00455">
    <property type="entry name" value="HTHTETR"/>
</dbReference>
<dbReference type="Gene3D" id="1.10.10.60">
    <property type="entry name" value="Homeodomain-like"/>
    <property type="match status" value="1"/>
</dbReference>
<dbReference type="GO" id="GO:0000976">
    <property type="term" value="F:transcription cis-regulatory region binding"/>
    <property type="evidence" value="ECO:0007669"/>
    <property type="project" value="TreeGrafter"/>
</dbReference>
<dbReference type="Pfam" id="PF00440">
    <property type="entry name" value="TetR_N"/>
    <property type="match status" value="1"/>
</dbReference>
<keyword evidence="3" id="KW-0804">Transcription</keyword>
<dbReference type="PANTHER" id="PTHR30055:SF148">
    <property type="entry name" value="TETR-FAMILY TRANSCRIPTIONAL REGULATOR"/>
    <property type="match status" value="1"/>
</dbReference>